<dbReference type="Gene3D" id="1.10.287.130">
    <property type="match status" value="1"/>
</dbReference>
<keyword evidence="10" id="KW-0067">ATP-binding</keyword>
<comment type="subcellular location">
    <subcellularLocation>
        <location evidence="2">Cell inner membrane</location>
        <topology evidence="2">Multi-pass membrane protein</topology>
    </subcellularLocation>
</comment>
<keyword evidence="10" id="KW-0547">Nucleotide-binding</keyword>
<dbReference type="InterPro" id="IPR013767">
    <property type="entry name" value="PAS_fold"/>
</dbReference>
<keyword evidence="6 14" id="KW-0597">Phosphoprotein</keyword>
<accession>A0A6P1ZJ09</accession>
<name>A0A6P1ZJ09_9BACT</name>
<dbReference type="FunFam" id="3.30.565.10:FF:000010">
    <property type="entry name" value="Sensor histidine kinase RcsC"/>
    <property type="match status" value="1"/>
</dbReference>
<dbReference type="InterPro" id="IPR035965">
    <property type="entry name" value="PAS-like_dom_sf"/>
</dbReference>
<evidence type="ECO:0000259" key="17">
    <source>
        <dbReference type="PROSITE" id="PS50112"/>
    </source>
</evidence>
<dbReference type="Pfam" id="PF00072">
    <property type="entry name" value="Response_reg"/>
    <property type="match status" value="1"/>
</dbReference>
<dbReference type="SUPFAM" id="SSF47384">
    <property type="entry name" value="Homodimeric domain of signal transducing histidine kinase"/>
    <property type="match status" value="1"/>
</dbReference>
<dbReference type="Pfam" id="PF00989">
    <property type="entry name" value="PAS"/>
    <property type="match status" value="1"/>
</dbReference>
<dbReference type="SUPFAM" id="SSF55785">
    <property type="entry name" value="PYP-like sensor domain (PAS domain)"/>
    <property type="match status" value="3"/>
</dbReference>
<dbReference type="SUPFAM" id="SSF55874">
    <property type="entry name" value="ATPase domain of HSP90 chaperone/DNA topoisomerase II/histidine kinase"/>
    <property type="match status" value="1"/>
</dbReference>
<evidence type="ECO:0000313" key="20">
    <source>
        <dbReference type="EMBL" id="TVM33448.1"/>
    </source>
</evidence>
<keyword evidence="11" id="KW-1133">Transmembrane helix</keyword>
<evidence type="ECO:0000256" key="8">
    <source>
        <dbReference type="ARBA" id="ARBA00022692"/>
    </source>
</evidence>
<dbReference type="InterPro" id="IPR005467">
    <property type="entry name" value="His_kinase_dom"/>
</dbReference>
<protein>
    <recommendedName>
        <fullName evidence="3">histidine kinase</fullName>
        <ecNumber evidence="3">2.7.13.3</ecNumber>
    </recommendedName>
</protein>
<evidence type="ECO:0000256" key="1">
    <source>
        <dbReference type="ARBA" id="ARBA00000085"/>
    </source>
</evidence>
<dbReference type="Proteomes" id="UP000434052">
    <property type="component" value="Unassembled WGS sequence"/>
</dbReference>
<feature type="domain" description="PAS" evidence="17">
    <location>
        <begin position="255"/>
        <end position="307"/>
    </location>
</feature>
<evidence type="ECO:0000259" key="19">
    <source>
        <dbReference type="PROSITE" id="PS50894"/>
    </source>
</evidence>
<keyword evidence="12" id="KW-0472">Membrane</keyword>
<keyword evidence="7" id="KW-0808">Transferase</keyword>
<feature type="domain" description="PAC" evidence="18">
    <location>
        <begin position="80"/>
        <end position="132"/>
    </location>
</feature>
<dbReference type="NCBIfam" id="TIGR00229">
    <property type="entry name" value="sensory_box"/>
    <property type="match status" value="2"/>
</dbReference>
<dbReference type="Gene3D" id="3.30.565.10">
    <property type="entry name" value="Histidine kinase-like ATPase, C-terminal domain"/>
    <property type="match status" value="1"/>
</dbReference>
<gene>
    <name evidence="20" type="ORF">DQK91_12370</name>
</gene>
<feature type="domain" description="Response regulatory" evidence="16">
    <location>
        <begin position="642"/>
        <end position="760"/>
    </location>
</feature>
<dbReference type="Pfam" id="PF01627">
    <property type="entry name" value="Hpt"/>
    <property type="match status" value="1"/>
</dbReference>
<dbReference type="SMART" id="SM00091">
    <property type="entry name" value="PAS"/>
    <property type="match status" value="2"/>
</dbReference>
<proteinExistence type="predicted"/>
<dbReference type="PROSITE" id="PS50109">
    <property type="entry name" value="HIS_KIN"/>
    <property type="match status" value="1"/>
</dbReference>
<dbReference type="EC" id="2.7.13.3" evidence="3"/>
<dbReference type="CDD" id="cd17546">
    <property type="entry name" value="REC_hyHK_CKI1_RcsC-like"/>
    <property type="match status" value="1"/>
</dbReference>
<keyword evidence="5" id="KW-0997">Cell inner membrane</keyword>
<evidence type="ECO:0000256" key="2">
    <source>
        <dbReference type="ARBA" id="ARBA00004429"/>
    </source>
</evidence>
<evidence type="ECO:0000256" key="7">
    <source>
        <dbReference type="ARBA" id="ARBA00022679"/>
    </source>
</evidence>
<sequence length="890" mass="98506">MGRAMLSTNDFSVRFPVQAFRATFDGRIVCANTNLVRLLGYDAPEELYLAMSNGYLEQCYPRPGLRDLLFQKLRSHGQVDGFEIPMRRKNGSVFWAAVHASAVSGPHDGDAVVEGFLLDITAKHSMQEVIQSSRDTVRNLLDSMESHSIMLHEGGTVLAVNKAFASWLNLSFHQVVGANIFHTDTVVRLGSELLEGIENVLCSGMEANVLETSGGEAFSTDIRPVFNGDGMLRHLVVKRYDLSKHRALREALQESETRYNSLFSQAGDAIFIHDYQGRILDVNPAAALLLESSRETLINENLSTFLEKGTSIQSHLNEDYSRAPLQQAFEVVCITSSKRRVCLELTARPVDYHGRRCILCVGRDVSRRKDVERKLYEAKRAAEENLRLKDEFLANVTHELRTPMSSILGLSELGLLKNEASDPKTYLKKIHAVSDQLLQLVNSILDLSVLEAGKLALEDETFHFDEIVGTVIDTLQYQADQAGIQLSAEVDPDLVGFYQGDAPRLRQVLLNLTANALKYTNEGQVAVSVRPARSSALAQGEGLVPIVVEVSDTGIGIAADQIEFVFERFRRLPQEGAKRIRGSGIGLAVCKRLVDLMGGSISVRSELGVGSTFSVTVPVRRVEEMPAAATGSVPFVSRRPLRILLAEDDRINLKMYSEILEEGGHTVDCVLDGQQAVESFMRADYDLILLDVNMPVCDGYGAAKRIRSLEPIRQKRTPILVMSALPEHRIVGECAVHGIDGYIPKPVTMQDLLQTIDAHSSGESVGEAAKDECVTGERIVDFSRLQEQFDGKEQRIRSVCNSFVQNAPRYIEEMEEALAEWDGERLYRVSHSFSSVAKVFGSATAVEVCHDVMKAAKSCDWKSVDACLLNVRDVVNDMCRVIQVKIDSAL</sequence>
<evidence type="ECO:0000259" key="18">
    <source>
        <dbReference type="PROSITE" id="PS50113"/>
    </source>
</evidence>
<dbReference type="InterPro" id="IPR004358">
    <property type="entry name" value="Sig_transdc_His_kin-like_C"/>
</dbReference>
<evidence type="ECO:0000256" key="10">
    <source>
        <dbReference type="ARBA" id="ARBA00022840"/>
    </source>
</evidence>
<feature type="modified residue" description="4-aspartylphosphate" evidence="14">
    <location>
        <position position="691"/>
    </location>
</feature>
<organism evidence="20 21">
    <name type="scientific">Oceanidesulfovibrio marinus</name>
    <dbReference type="NCBI Taxonomy" id="370038"/>
    <lineage>
        <taxon>Bacteria</taxon>
        <taxon>Pseudomonadati</taxon>
        <taxon>Thermodesulfobacteriota</taxon>
        <taxon>Desulfovibrionia</taxon>
        <taxon>Desulfovibrionales</taxon>
        <taxon>Desulfovibrionaceae</taxon>
        <taxon>Oceanidesulfovibrio</taxon>
    </lineage>
</organism>
<evidence type="ECO:0000259" key="15">
    <source>
        <dbReference type="PROSITE" id="PS50109"/>
    </source>
</evidence>
<keyword evidence="4" id="KW-1003">Cell membrane</keyword>
<evidence type="ECO:0000256" key="12">
    <source>
        <dbReference type="ARBA" id="ARBA00023136"/>
    </source>
</evidence>
<dbReference type="InterPro" id="IPR036097">
    <property type="entry name" value="HisK_dim/P_sf"/>
</dbReference>
<evidence type="ECO:0000256" key="13">
    <source>
        <dbReference type="PROSITE-ProRule" id="PRU00110"/>
    </source>
</evidence>
<feature type="domain" description="Histidine kinase" evidence="15">
    <location>
        <begin position="395"/>
        <end position="621"/>
    </location>
</feature>
<dbReference type="Pfam" id="PF02518">
    <property type="entry name" value="HATPase_c"/>
    <property type="match status" value="1"/>
</dbReference>
<dbReference type="InterPro" id="IPR001789">
    <property type="entry name" value="Sig_transdc_resp-reg_receiver"/>
</dbReference>
<evidence type="ECO:0000256" key="11">
    <source>
        <dbReference type="ARBA" id="ARBA00022989"/>
    </source>
</evidence>
<dbReference type="SUPFAM" id="SSF47226">
    <property type="entry name" value="Histidine-containing phosphotransfer domain, HPT domain"/>
    <property type="match status" value="1"/>
</dbReference>
<evidence type="ECO:0000259" key="16">
    <source>
        <dbReference type="PROSITE" id="PS50110"/>
    </source>
</evidence>
<evidence type="ECO:0000256" key="5">
    <source>
        <dbReference type="ARBA" id="ARBA00022519"/>
    </source>
</evidence>
<comment type="catalytic activity">
    <reaction evidence="1">
        <text>ATP + protein L-histidine = ADP + protein N-phospho-L-histidine.</text>
        <dbReference type="EC" id="2.7.13.3"/>
    </reaction>
</comment>
<keyword evidence="9" id="KW-0418">Kinase</keyword>
<evidence type="ECO:0000256" key="14">
    <source>
        <dbReference type="PROSITE-ProRule" id="PRU00169"/>
    </source>
</evidence>
<evidence type="ECO:0000256" key="9">
    <source>
        <dbReference type="ARBA" id="ARBA00022777"/>
    </source>
</evidence>
<dbReference type="AlphaFoldDB" id="A0A6P1ZJ09"/>
<dbReference type="SMART" id="SM00387">
    <property type="entry name" value="HATPase_c"/>
    <property type="match status" value="1"/>
</dbReference>
<evidence type="ECO:0000256" key="4">
    <source>
        <dbReference type="ARBA" id="ARBA00022475"/>
    </source>
</evidence>
<dbReference type="EMBL" id="QMIF01000007">
    <property type="protein sequence ID" value="TVM33448.1"/>
    <property type="molecule type" value="Genomic_DNA"/>
</dbReference>
<dbReference type="InterPro" id="IPR008207">
    <property type="entry name" value="Sig_transdc_His_kin_Hpt_dom"/>
</dbReference>
<reference evidence="20 21" key="1">
    <citation type="submission" date="2018-06" db="EMBL/GenBank/DDBJ databases">
        <title>Complete genome of Desulfovibrio marinus P48SEP.</title>
        <authorList>
            <person name="Crispim J.S."/>
            <person name="Vidigal P.M.P."/>
            <person name="Silva L.C.F."/>
            <person name="Araujo L.C."/>
            <person name="Laguardia C.N."/>
            <person name="Dias R.S."/>
            <person name="Sousa M.P."/>
            <person name="Paula S.O."/>
            <person name="Silva C."/>
        </authorList>
    </citation>
    <scope>NUCLEOTIDE SEQUENCE [LARGE SCALE GENOMIC DNA]</scope>
    <source>
        <strain evidence="20 21">P48SEP</strain>
    </source>
</reference>
<dbReference type="Gene3D" id="3.40.50.2300">
    <property type="match status" value="1"/>
</dbReference>
<evidence type="ECO:0000256" key="6">
    <source>
        <dbReference type="ARBA" id="ARBA00022553"/>
    </source>
</evidence>
<dbReference type="GO" id="GO:0005886">
    <property type="term" value="C:plasma membrane"/>
    <property type="evidence" value="ECO:0007669"/>
    <property type="project" value="UniProtKB-SubCell"/>
</dbReference>
<feature type="domain" description="HPt" evidence="19">
    <location>
        <begin position="792"/>
        <end position="890"/>
    </location>
</feature>
<dbReference type="Gene3D" id="1.20.120.160">
    <property type="entry name" value="HPT domain"/>
    <property type="match status" value="1"/>
</dbReference>
<dbReference type="InterPro" id="IPR036890">
    <property type="entry name" value="HATPase_C_sf"/>
</dbReference>
<dbReference type="InterPro" id="IPR000700">
    <property type="entry name" value="PAS-assoc_C"/>
</dbReference>
<dbReference type="Pfam" id="PF13426">
    <property type="entry name" value="PAS_9"/>
    <property type="match status" value="1"/>
</dbReference>
<dbReference type="SMART" id="SM00448">
    <property type="entry name" value="REC"/>
    <property type="match status" value="1"/>
</dbReference>
<dbReference type="CDD" id="cd16922">
    <property type="entry name" value="HATPase_EvgS-ArcB-TorS-like"/>
    <property type="match status" value="1"/>
</dbReference>
<dbReference type="PANTHER" id="PTHR43047">
    <property type="entry name" value="TWO-COMPONENT HISTIDINE PROTEIN KINASE"/>
    <property type="match status" value="1"/>
</dbReference>
<dbReference type="InterPro" id="IPR003594">
    <property type="entry name" value="HATPase_dom"/>
</dbReference>
<dbReference type="InterPro" id="IPR000014">
    <property type="entry name" value="PAS"/>
</dbReference>
<evidence type="ECO:0000256" key="3">
    <source>
        <dbReference type="ARBA" id="ARBA00012438"/>
    </source>
</evidence>
<keyword evidence="8" id="KW-0812">Transmembrane</keyword>
<dbReference type="GO" id="GO:0000155">
    <property type="term" value="F:phosphorelay sensor kinase activity"/>
    <property type="evidence" value="ECO:0007669"/>
    <property type="project" value="InterPro"/>
</dbReference>
<dbReference type="SMART" id="SM00388">
    <property type="entry name" value="HisKA"/>
    <property type="match status" value="1"/>
</dbReference>
<feature type="modified residue" description="Phosphohistidine" evidence="13">
    <location>
        <position position="831"/>
    </location>
</feature>
<dbReference type="PRINTS" id="PR00344">
    <property type="entry name" value="BCTRLSENSOR"/>
</dbReference>
<evidence type="ECO:0000313" key="21">
    <source>
        <dbReference type="Proteomes" id="UP000434052"/>
    </source>
</evidence>
<feature type="domain" description="PAC" evidence="18">
    <location>
        <begin position="203"/>
        <end position="254"/>
    </location>
</feature>
<dbReference type="InterPro" id="IPR011006">
    <property type="entry name" value="CheY-like_superfamily"/>
</dbReference>
<dbReference type="PROSITE" id="PS50110">
    <property type="entry name" value="RESPONSE_REGULATORY"/>
    <property type="match status" value="1"/>
</dbReference>
<dbReference type="InterPro" id="IPR003661">
    <property type="entry name" value="HisK_dim/P_dom"/>
</dbReference>
<dbReference type="PROSITE" id="PS50112">
    <property type="entry name" value="PAS"/>
    <property type="match status" value="1"/>
</dbReference>
<dbReference type="CDD" id="cd00130">
    <property type="entry name" value="PAS"/>
    <property type="match status" value="2"/>
</dbReference>
<dbReference type="Pfam" id="PF00512">
    <property type="entry name" value="HisKA"/>
    <property type="match status" value="1"/>
</dbReference>
<dbReference type="GO" id="GO:0006355">
    <property type="term" value="P:regulation of DNA-templated transcription"/>
    <property type="evidence" value="ECO:0007669"/>
    <property type="project" value="InterPro"/>
</dbReference>
<dbReference type="InterPro" id="IPR001610">
    <property type="entry name" value="PAC"/>
</dbReference>
<dbReference type="PROSITE" id="PS50894">
    <property type="entry name" value="HPT"/>
    <property type="match status" value="1"/>
</dbReference>
<dbReference type="CDD" id="cd00082">
    <property type="entry name" value="HisKA"/>
    <property type="match status" value="1"/>
</dbReference>
<dbReference type="Gene3D" id="3.30.450.20">
    <property type="entry name" value="PAS domain"/>
    <property type="match status" value="3"/>
</dbReference>
<dbReference type="PANTHER" id="PTHR43047:SF64">
    <property type="entry name" value="HISTIDINE KINASE CONTAINING CHEY-HOMOLOGOUS RECEIVER DOMAIN AND PAS DOMAIN-RELATED"/>
    <property type="match status" value="1"/>
</dbReference>
<dbReference type="SMART" id="SM00086">
    <property type="entry name" value="PAC"/>
    <property type="match status" value="2"/>
</dbReference>
<comment type="caution">
    <text evidence="20">The sequence shown here is derived from an EMBL/GenBank/DDBJ whole genome shotgun (WGS) entry which is preliminary data.</text>
</comment>
<dbReference type="InterPro" id="IPR036641">
    <property type="entry name" value="HPT_dom_sf"/>
</dbReference>
<dbReference type="SUPFAM" id="SSF52172">
    <property type="entry name" value="CheY-like"/>
    <property type="match status" value="1"/>
</dbReference>
<dbReference type="PROSITE" id="PS50113">
    <property type="entry name" value="PAC"/>
    <property type="match status" value="2"/>
</dbReference>